<dbReference type="PROSITE" id="PS50222">
    <property type="entry name" value="EF_HAND_2"/>
    <property type="match status" value="1"/>
</dbReference>
<dbReference type="InterPro" id="IPR011992">
    <property type="entry name" value="EF-hand-dom_pair"/>
</dbReference>
<dbReference type="Pfam" id="PF13499">
    <property type="entry name" value="EF-hand_7"/>
    <property type="match status" value="1"/>
</dbReference>
<evidence type="ECO:0000256" key="2">
    <source>
        <dbReference type="SAM" id="MobiDB-lite"/>
    </source>
</evidence>
<dbReference type="SUPFAM" id="SSF47473">
    <property type="entry name" value="EF-hand"/>
    <property type="match status" value="1"/>
</dbReference>
<reference evidence="4 5" key="1">
    <citation type="journal article" date="2024" name="Nat. Commun.">
        <title>Phylogenomics reveals the evolutionary origins of lichenization in chlorophyte algae.</title>
        <authorList>
            <person name="Puginier C."/>
            <person name="Libourel C."/>
            <person name="Otte J."/>
            <person name="Skaloud P."/>
            <person name="Haon M."/>
            <person name="Grisel S."/>
            <person name="Petersen M."/>
            <person name="Berrin J.G."/>
            <person name="Delaux P.M."/>
            <person name="Dal Grande F."/>
            <person name="Keller J."/>
        </authorList>
    </citation>
    <scope>NUCLEOTIDE SEQUENCE [LARGE SCALE GENOMIC DNA]</scope>
    <source>
        <strain evidence="4 5">SAG 2043</strain>
    </source>
</reference>
<organism evidence="4 5">
    <name type="scientific">[Myrmecia] bisecta</name>
    <dbReference type="NCBI Taxonomy" id="41462"/>
    <lineage>
        <taxon>Eukaryota</taxon>
        <taxon>Viridiplantae</taxon>
        <taxon>Chlorophyta</taxon>
        <taxon>core chlorophytes</taxon>
        <taxon>Trebouxiophyceae</taxon>
        <taxon>Trebouxiales</taxon>
        <taxon>Trebouxiaceae</taxon>
        <taxon>Myrmecia</taxon>
    </lineage>
</organism>
<dbReference type="AlphaFoldDB" id="A0AAW1R5U0"/>
<dbReference type="GO" id="GO:0005509">
    <property type="term" value="F:calcium ion binding"/>
    <property type="evidence" value="ECO:0007669"/>
    <property type="project" value="InterPro"/>
</dbReference>
<gene>
    <name evidence="4" type="ORF">WJX72_002075</name>
</gene>
<dbReference type="CDD" id="cd00051">
    <property type="entry name" value="EFh"/>
    <property type="match status" value="1"/>
</dbReference>
<feature type="region of interest" description="Disordered" evidence="2">
    <location>
        <begin position="1"/>
        <end position="47"/>
    </location>
</feature>
<proteinExistence type="predicted"/>
<sequence length="174" mass="20406">MPRVASSVKFGDEKRKGTEKSWRTEYRSQFSRGEHTDPEDQIHPAFRVRSPSKGRTLEQVLSDKLTQQKWGPQLVRKAFRELDRNNDGVICPDEFNSFLHTYNIFLDPAELQQLISKYAHNEKEGVNYADFLHMVSPEDFPRDGQTPAPPEPERMDAWAHWNVYRLSERGRVKF</sequence>
<evidence type="ECO:0000256" key="1">
    <source>
        <dbReference type="ARBA" id="ARBA00022837"/>
    </source>
</evidence>
<dbReference type="Gene3D" id="1.10.238.10">
    <property type="entry name" value="EF-hand"/>
    <property type="match status" value="1"/>
</dbReference>
<dbReference type="SMART" id="SM00054">
    <property type="entry name" value="EFh"/>
    <property type="match status" value="1"/>
</dbReference>
<feature type="compositionally biased region" description="Basic and acidic residues" evidence="2">
    <location>
        <begin position="10"/>
        <end position="42"/>
    </location>
</feature>
<dbReference type="Proteomes" id="UP001489004">
    <property type="component" value="Unassembled WGS sequence"/>
</dbReference>
<dbReference type="InterPro" id="IPR002048">
    <property type="entry name" value="EF_hand_dom"/>
</dbReference>
<comment type="caution">
    <text evidence="4">The sequence shown here is derived from an EMBL/GenBank/DDBJ whole genome shotgun (WGS) entry which is preliminary data.</text>
</comment>
<name>A0AAW1R5U0_9CHLO</name>
<evidence type="ECO:0000313" key="4">
    <source>
        <dbReference type="EMBL" id="KAK9828786.1"/>
    </source>
</evidence>
<keyword evidence="5" id="KW-1185">Reference proteome</keyword>
<protein>
    <recommendedName>
        <fullName evidence="3">EF-hand domain-containing protein</fullName>
    </recommendedName>
</protein>
<dbReference type="PROSITE" id="PS00018">
    <property type="entry name" value="EF_HAND_1"/>
    <property type="match status" value="1"/>
</dbReference>
<dbReference type="PANTHER" id="PTHR20875:SF2">
    <property type="entry name" value="EF-HAND CALCIUM-BINDING DOMAIN-CONTAINING PROTEIN 6"/>
    <property type="match status" value="1"/>
</dbReference>
<dbReference type="EMBL" id="JALJOR010000001">
    <property type="protein sequence ID" value="KAK9828786.1"/>
    <property type="molecule type" value="Genomic_DNA"/>
</dbReference>
<keyword evidence="1" id="KW-0106">Calcium</keyword>
<accession>A0AAW1R5U0</accession>
<evidence type="ECO:0000259" key="3">
    <source>
        <dbReference type="PROSITE" id="PS50222"/>
    </source>
</evidence>
<dbReference type="InterPro" id="IPR052603">
    <property type="entry name" value="EFCB6"/>
</dbReference>
<dbReference type="PANTHER" id="PTHR20875">
    <property type="entry name" value="EF-HAND CALCIUM-BINDING DOMAIN-CONTAINING PROTEIN 6-RELATED"/>
    <property type="match status" value="1"/>
</dbReference>
<evidence type="ECO:0000313" key="5">
    <source>
        <dbReference type="Proteomes" id="UP001489004"/>
    </source>
</evidence>
<dbReference type="InterPro" id="IPR018247">
    <property type="entry name" value="EF_Hand_1_Ca_BS"/>
</dbReference>
<feature type="domain" description="EF-hand" evidence="3">
    <location>
        <begin position="70"/>
        <end position="105"/>
    </location>
</feature>
<dbReference type="GO" id="GO:0005654">
    <property type="term" value="C:nucleoplasm"/>
    <property type="evidence" value="ECO:0007669"/>
    <property type="project" value="TreeGrafter"/>
</dbReference>